<comment type="caution">
    <text evidence="1">The sequence shown here is derived from an EMBL/GenBank/DDBJ whole genome shotgun (WGS) entry which is preliminary data.</text>
</comment>
<evidence type="ECO:0000313" key="2">
    <source>
        <dbReference type="Proteomes" id="UP000712713"/>
    </source>
</evidence>
<dbReference type="Proteomes" id="UP000712713">
    <property type="component" value="Unassembled WGS sequence"/>
</dbReference>
<dbReference type="AlphaFoldDB" id="A0A921EQ59"/>
<reference evidence="1" key="2">
    <citation type="submission" date="2021-09" db="EMBL/GenBank/DDBJ databases">
        <authorList>
            <person name="Gilroy R."/>
        </authorList>
    </citation>
    <scope>NUCLEOTIDE SEQUENCE</scope>
    <source>
        <strain evidence="1">ChiGjej3B3-7470</strain>
    </source>
</reference>
<protein>
    <submittedName>
        <fullName evidence="1">Uncharacterized protein</fullName>
    </submittedName>
</protein>
<proteinExistence type="predicted"/>
<reference evidence="1" key="1">
    <citation type="journal article" date="2021" name="PeerJ">
        <title>Extensive microbial diversity within the chicken gut microbiome revealed by metagenomics and culture.</title>
        <authorList>
            <person name="Gilroy R."/>
            <person name="Ravi A."/>
            <person name="Getino M."/>
            <person name="Pursley I."/>
            <person name="Horton D.L."/>
            <person name="Alikhan N.F."/>
            <person name="Baker D."/>
            <person name="Gharbi K."/>
            <person name="Hall N."/>
            <person name="Watson M."/>
            <person name="Adriaenssens E.M."/>
            <person name="Foster-Nyarko E."/>
            <person name="Jarju S."/>
            <person name="Secka A."/>
            <person name="Antonio M."/>
            <person name="Oren A."/>
            <person name="Chaudhuri R.R."/>
            <person name="La Ragione R."/>
            <person name="Hildebrand F."/>
            <person name="Pallen M.J."/>
        </authorList>
    </citation>
    <scope>NUCLEOTIDE SEQUENCE</scope>
    <source>
        <strain evidence="1">ChiGjej3B3-7470</strain>
    </source>
</reference>
<accession>A0A921EQ59</accession>
<evidence type="ECO:0000313" key="1">
    <source>
        <dbReference type="EMBL" id="HJE52514.1"/>
    </source>
</evidence>
<dbReference type="EMBL" id="DYZF01000283">
    <property type="protein sequence ID" value="HJE52514.1"/>
    <property type="molecule type" value="Genomic_DNA"/>
</dbReference>
<sequence length="124" mass="13420">MGFLDKLLGRGDDDVATPTEFSPEAVRPAVSELIGALSALADAMDVEDAPLSNPGWRGRIRDLRNASGSLRVMARNPAFTRDDLFEVLTTVRPIYRGAPPKDFAHLAELNERVIAAIDGLYAAI</sequence>
<gene>
    <name evidence="1" type="ORF">K8V15_11165</name>
</gene>
<organism evidence="1 2">
    <name type="scientific">Tessaracoccus flavescens</name>
    <dbReference type="NCBI Taxonomy" id="399497"/>
    <lineage>
        <taxon>Bacteria</taxon>
        <taxon>Bacillati</taxon>
        <taxon>Actinomycetota</taxon>
        <taxon>Actinomycetes</taxon>
        <taxon>Propionibacteriales</taxon>
        <taxon>Propionibacteriaceae</taxon>
        <taxon>Tessaracoccus</taxon>
    </lineage>
</organism>
<name>A0A921EQ59_9ACTN</name>